<dbReference type="InterPro" id="IPR007822">
    <property type="entry name" value="LANC-like"/>
</dbReference>
<dbReference type="RefSeq" id="WP_213171255.1">
    <property type="nucleotide sequence ID" value="NZ_CP070496.1"/>
</dbReference>
<keyword evidence="1" id="KW-0479">Metal-binding</keyword>
<name>A0A895XHD4_9ACTN</name>
<feature type="binding site" evidence="1">
    <location>
        <position position="964"/>
    </location>
    <ligand>
        <name>Zn(2+)</name>
        <dbReference type="ChEBI" id="CHEBI:29105"/>
    </ligand>
</feature>
<evidence type="ECO:0000313" key="3">
    <source>
        <dbReference type="EMBL" id="QSB05251.1"/>
    </source>
</evidence>
<protein>
    <submittedName>
        <fullName evidence="3">Type 2 lantipeptide synthetase LanM family protein</fullName>
    </submittedName>
</protein>
<keyword evidence="1" id="KW-0862">Zinc</keyword>
<dbReference type="EMBL" id="CP070496">
    <property type="protein sequence ID" value="QSB05251.1"/>
    <property type="molecule type" value="Genomic_DNA"/>
</dbReference>
<sequence length="1113" mass="122362">MSTPHHDSGRIAFPSPGLPWQLALTLSERKANGRPTEVDEIRGEKRLDMWRELKSVGAEAKQAANPLAPLGMGSEAELREYLGETRESVMGRTLEEPRWYQQFRRWWTDGVNVDPDDREIVADISMLELARPILEGAVRELRQRITDMLDNVPEADRILSRPDHMVHLLLATLPGGEMLSHIDRTTVLELNVARVEGRLDGHSAEDRFAAFVDMLRDLDASWQIWDEYPVLARLITTELDFWIEACVELTQALIDDVSGLRARGMLSEEVDELKGIEFGAGDKHREGRSVALLTFDHGKLAFKPRPLHMDTAFDGLVAWVNDQDIKHSLRRFGVWDKGGYGWSEFIESGISIDEEGADRYAWRLGALTSLLYVLHATDFHFENVLASGEHPVLVDLESLLHSDKSSAVLSTADTNYEPVALQALINSVQSIGVIPSRFLMKDDEGLFGLDVSALGGGGGQVTPMAIPVWEGEGTDNMRLVNKHMEMDDELNQPIDADGKPYDLLVRVDHFADGFNACYQILHDAKDELLAQGGPLAAFADTASRLIARPTHVYARLLLESTHPDFLRDGLDRDRSLARVLSGHQQMECRIAMLRNEIAEMHRGDVPVFHTEADSGAIRAGMDSQPIGYGPDVPFAEIEARVAGLDENDRAFQEWVIRSSVAATTMSDEGATWPNWSRKRSERRYSAQQAAEAAKDIADRLDHLAIRQGDRIGWIGLGLIEEKYWQLQAASLDSYIGYAGIAHAIDAVSAVTDDERLANLAHQTYRELTEHVSHFSTGMLEIAREKERPEPPGIGAYTGIGGAMYVLAHATARHGNPEYAHAAASLLPVMEMYIDDDILIDVISGAAGAIFSLLALETVTNDGAALRLAQRCADRLLATKKEMESGWGWITPINPNVPLAGFSHGNSGIITAFARLHEVAPNPAYVEAIEQALAYEKSLFDPHTGNWPDLREGNVGASADMRAWCHGAPGVTIARGELLRTGVVSHLTEELELDRQRGVLASLETGLTQDPVSGIGNHSLCHGDVGNLLIASDYVNPESEPEVADLLGRVWDTLIADGSQNGWLSGVPHGIETPGLLTGTSGIAWGLARLARPDLVPDILRLEAPRTHEPEGSV</sequence>
<dbReference type="InterPro" id="IPR012341">
    <property type="entry name" value="6hp_glycosidase-like_sf"/>
</dbReference>
<dbReference type="AlphaFoldDB" id="A0A895XHD4"/>
<dbReference type="Pfam" id="PF13575">
    <property type="entry name" value="DUF4135"/>
    <property type="match status" value="1"/>
</dbReference>
<dbReference type="SUPFAM" id="SSF158745">
    <property type="entry name" value="LanC-like"/>
    <property type="match status" value="1"/>
</dbReference>
<keyword evidence="4" id="KW-1185">Reference proteome</keyword>
<evidence type="ECO:0000313" key="4">
    <source>
        <dbReference type="Proteomes" id="UP000662939"/>
    </source>
</evidence>
<dbReference type="Proteomes" id="UP000662939">
    <property type="component" value="Chromosome"/>
</dbReference>
<dbReference type="CDD" id="cd04792">
    <property type="entry name" value="LanM-like"/>
    <property type="match status" value="1"/>
</dbReference>
<dbReference type="GO" id="GO:0046872">
    <property type="term" value="F:metal ion binding"/>
    <property type="evidence" value="ECO:0007669"/>
    <property type="project" value="UniProtKB-KW"/>
</dbReference>
<dbReference type="Gene3D" id="1.50.10.10">
    <property type="match status" value="1"/>
</dbReference>
<dbReference type="Pfam" id="PF05147">
    <property type="entry name" value="LANC_like"/>
    <property type="match status" value="1"/>
</dbReference>
<dbReference type="InterPro" id="IPR017146">
    <property type="entry name" value="Lanti_2_LanM"/>
</dbReference>
<dbReference type="NCBIfam" id="TIGR03897">
    <property type="entry name" value="lanti_2_LanM"/>
    <property type="match status" value="1"/>
</dbReference>
<accession>A0A895XHD4</accession>
<proteinExistence type="predicted"/>
<evidence type="ECO:0000259" key="2">
    <source>
        <dbReference type="Pfam" id="PF13575"/>
    </source>
</evidence>
<evidence type="ECO:0000256" key="1">
    <source>
        <dbReference type="PIRSR" id="PIRSR607822-1"/>
    </source>
</evidence>
<dbReference type="GO" id="GO:0005975">
    <property type="term" value="P:carbohydrate metabolic process"/>
    <property type="evidence" value="ECO:0007669"/>
    <property type="project" value="InterPro"/>
</dbReference>
<dbReference type="InterPro" id="IPR025410">
    <property type="entry name" value="Lant_dehyd"/>
</dbReference>
<reference evidence="3" key="1">
    <citation type="submission" date="2021-02" db="EMBL/GenBank/DDBJ databases">
        <title>Natronoglycomyces albus gen. nov., sp. nov, a haloalkaliphilic actinobacterium from a soda solonchak soil.</title>
        <authorList>
            <person name="Sorokin D.Y."/>
            <person name="Khijniak T.V."/>
            <person name="Zakharycheva A.P."/>
            <person name="Boueva O.V."/>
            <person name="Ariskina E.V."/>
            <person name="Hahnke R.L."/>
            <person name="Bunk B."/>
            <person name="Sproer C."/>
            <person name="Schumann P."/>
            <person name="Evtushenko L.I."/>
            <person name="Kublanov I.V."/>
        </authorList>
    </citation>
    <scope>NUCLEOTIDE SEQUENCE</scope>
    <source>
        <strain evidence="3">DSM 106290</strain>
    </source>
</reference>
<organism evidence="3 4">
    <name type="scientific">Natronoglycomyces albus</name>
    <dbReference type="NCBI Taxonomy" id="2811108"/>
    <lineage>
        <taxon>Bacteria</taxon>
        <taxon>Bacillati</taxon>
        <taxon>Actinomycetota</taxon>
        <taxon>Actinomycetes</taxon>
        <taxon>Glycomycetales</taxon>
        <taxon>Glycomycetaceae</taxon>
        <taxon>Natronoglycomyces</taxon>
    </lineage>
</organism>
<dbReference type="KEGG" id="nav:JQS30_16095"/>
<dbReference type="PIRSF" id="PIRSF037228">
    <property type="entry name" value="Lant_mod_RumM"/>
    <property type="match status" value="1"/>
</dbReference>
<dbReference type="SMART" id="SM01260">
    <property type="entry name" value="LANC_like"/>
    <property type="match status" value="1"/>
</dbReference>
<dbReference type="PRINTS" id="PR01950">
    <property type="entry name" value="LANCSUPER"/>
</dbReference>
<feature type="domain" description="Lantibiotic biosynthesis protein dehydration" evidence="2">
    <location>
        <begin position="228"/>
        <end position="610"/>
    </location>
</feature>
<dbReference type="GO" id="GO:0031179">
    <property type="term" value="P:peptide modification"/>
    <property type="evidence" value="ECO:0007669"/>
    <property type="project" value="InterPro"/>
</dbReference>
<gene>
    <name evidence="3" type="ORF">JQS30_16095</name>
</gene>